<keyword evidence="6 10" id="KW-0808">Transferase</keyword>
<organism evidence="12 15">
    <name type="scientific">Adineta ricciae</name>
    <name type="common">Rotifer</name>
    <dbReference type="NCBI Taxonomy" id="249248"/>
    <lineage>
        <taxon>Eukaryota</taxon>
        <taxon>Metazoa</taxon>
        <taxon>Spiralia</taxon>
        <taxon>Gnathifera</taxon>
        <taxon>Rotifera</taxon>
        <taxon>Eurotatoria</taxon>
        <taxon>Bdelloidea</taxon>
        <taxon>Adinetida</taxon>
        <taxon>Adinetidae</taxon>
        <taxon>Adineta</taxon>
    </lineage>
</organism>
<comment type="catalytic activity">
    <reaction evidence="9 10">
        <text>L-arginyl-[protein] + NAD(+) = N(omega)-(ADP-D-ribosyl)-L-arginyl-[protein] + nicotinamide + H(+)</text>
        <dbReference type="Rhea" id="RHEA:19149"/>
        <dbReference type="Rhea" id="RHEA-COMP:10532"/>
        <dbReference type="Rhea" id="RHEA-COMP:15087"/>
        <dbReference type="ChEBI" id="CHEBI:15378"/>
        <dbReference type="ChEBI" id="CHEBI:17154"/>
        <dbReference type="ChEBI" id="CHEBI:29965"/>
        <dbReference type="ChEBI" id="CHEBI:57540"/>
        <dbReference type="ChEBI" id="CHEBI:142554"/>
        <dbReference type="EC" id="2.4.2.31"/>
    </reaction>
</comment>
<evidence type="ECO:0000313" key="15">
    <source>
        <dbReference type="Proteomes" id="UP000663852"/>
    </source>
</evidence>
<dbReference type="GO" id="GO:0090729">
    <property type="term" value="F:toxin activity"/>
    <property type="evidence" value="ECO:0007669"/>
    <property type="project" value="UniProtKB-KW"/>
</dbReference>
<keyword evidence="4" id="KW-0800">Toxin</keyword>
<dbReference type="InterPro" id="IPR000768">
    <property type="entry name" value="ART"/>
</dbReference>
<evidence type="ECO:0000256" key="2">
    <source>
        <dbReference type="ARBA" id="ARBA00009558"/>
    </source>
</evidence>
<keyword evidence="10" id="KW-0520">NAD</keyword>
<dbReference type="InterPro" id="IPR011990">
    <property type="entry name" value="TPR-like_helical_dom_sf"/>
</dbReference>
<dbReference type="Proteomes" id="UP000663828">
    <property type="component" value="Unassembled WGS sequence"/>
</dbReference>
<evidence type="ECO:0000313" key="14">
    <source>
        <dbReference type="Proteomes" id="UP000663828"/>
    </source>
</evidence>
<keyword evidence="14" id="KW-1185">Reference proteome</keyword>
<dbReference type="GO" id="GO:0003950">
    <property type="term" value="F:NAD+ poly-ADP-ribosyltransferase activity"/>
    <property type="evidence" value="ECO:0007669"/>
    <property type="project" value="TreeGrafter"/>
</dbReference>
<accession>A0A814X4P6</accession>
<evidence type="ECO:0000256" key="10">
    <source>
        <dbReference type="RuleBase" id="RU361228"/>
    </source>
</evidence>
<dbReference type="EMBL" id="CAJNOR010002013">
    <property type="protein sequence ID" value="CAF1234490.1"/>
    <property type="molecule type" value="Genomic_DNA"/>
</dbReference>
<dbReference type="SUPFAM" id="SSF56399">
    <property type="entry name" value="ADP-ribosylation"/>
    <property type="match status" value="1"/>
</dbReference>
<comment type="similarity">
    <text evidence="2 10">Belongs to the Arg-specific ADP-ribosyltransferase family.</text>
</comment>
<dbReference type="EC" id="2.4.2.31" evidence="10"/>
<dbReference type="Pfam" id="PF01129">
    <property type="entry name" value="ART"/>
    <property type="match status" value="1"/>
</dbReference>
<dbReference type="PROSITE" id="PS51996">
    <property type="entry name" value="TR_MART"/>
    <property type="match status" value="1"/>
</dbReference>
<protein>
    <recommendedName>
        <fullName evidence="10">NAD(P)(+)--arginine ADP-ribosyltransferase</fullName>
        <ecNumber evidence="10">2.4.2.31</ecNumber>
    </recommendedName>
    <alternativeName>
        <fullName evidence="10">Mono(ADP-ribosyl)transferase</fullName>
    </alternativeName>
</protein>
<dbReference type="SUPFAM" id="SSF48452">
    <property type="entry name" value="TPR-like"/>
    <property type="match status" value="1"/>
</dbReference>
<evidence type="ECO:0000256" key="7">
    <source>
        <dbReference type="ARBA" id="ARBA00022695"/>
    </source>
</evidence>
<evidence type="ECO:0000313" key="12">
    <source>
        <dbReference type="EMBL" id="CAF1209391.1"/>
    </source>
</evidence>
<evidence type="ECO:0000313" key="13">
    <source>
        <dbReference type="EMBL" id="CAF1234490.1"/>
    </source>
</evidence>
<gene>
    <name evidence="12" type="ORF">EDS130_LOCUS25805</name>
    <name evidence="13" type="ORF">XAT740_LOCUS25402</name>
</gene>
<evidence type="ECO:0000256" key="8">
    <source>
        <dbReference type="ARBA" id="ARBA00023026"/>
    </source>
</evidence>
<keyword evidence="7" id="KW-0548">Nucleotidyltransferase</keyword>
<dbReference type="GO" id="GO:0106274">
    <property type="term" value="F:NAD+-protein-arginine ADP-ribosyltransferase activity"/>
    <property type="evidence" value="ECO:0007669"/>
    <property type="project" value="UniProtKB-EC"/>
</dbReference>
<name>A0A814X4P6_ADIRI</name>
<evidence type="ECO:0000256" key="1">
    <source>
        <dbReference type="ARBA" id="ARBA00004613"/>
    </source>
</evidence>
<keyword evidence="8" id="KW-0843">Virulence</keyword>
<keyword evidence="3" id="KW-0964">Secreted</keyword>
<evidence type="ECO:0000256" key="3">
    <source>
        <dbReference type="ARBA" id="ARBA00022525"/>
    </source>
</evidence>
<keyword evidence="10" id="KW-0521">NADP</keyword>
<dbReference type="Gene3D" id="3.90.176.10">
    <property type="entry name" value="Toxin ADP-ribosyltransferase, Chain A, domain 1"/>
    <property type="match status" value="1"/>
</dbReference>
<evidence type="ECO:0000256" key="6">
    <source>
        <dbReference type="ARBA" id="ARBA00022679"/>
    </source>
</evidence>
<comment type="caution">
    <text evidence="12">The sequence shown here is derived from an EMBL/GenBank/DDBJ whole genome shotgun (WGS) entry which is preliminary data.</text>
</comment>
<comment type="subcellular location">
    <subcellularLocation>
        <location evidence="1">Secreted</location>
    </subcellularLocation>
</comment>
<keyword evidence="5 10" id="KW-0328">Glycosyltransferase</keyword>
<dbReference type="GO" id="GO:0005576">
    <property type="term" value="C:extracellular region"/>
    <property type="evidence" value="ECO:0007669"/>
    <property type="project" value="UniProtKB-SubCell"/>
</dbReference>
<dbReference type="InterPro" id="IPR050999">
    <property type="entry name" value="ADP-ribosyltransferase_ARG"/>
</dbReference>
<dbReference type="OrthoDB" id="10444352at2759"/>
<dbReference type="Gene3D" id="1.25.40.10">
    <property type="entry name" value="Tetratricopeptide repeat domain"/>
    <property type="match status" value="2"/>
</dbReference>
<reference evidence="12" key="1">
    <citation type="submission" date="2021-02" db="EMBL/GenBank/DDBJ databases">
        <authorList>
            <person name="Nowell W R."/>
        </authorList>
    </citation>
    <scope>NUCLEOTIDE SEQUENCE</scope>
</reference>
<evidence type="ECO:0000256" key="5">
    <source>
        <dbReference type="ARBA" id="ARBA00022676"/>
    </source>
</evidence>
<evidence type="ECO:0000256" key="11">
    <source>
        <dbReference type="SAM" id="Coils"/>
    </source>
</evidence>
<dbReference type="EMBL" id="CAJNOJ010000153">
    <property type="protein sequence ID" value="CAF1209391.1"/>
    <property type="molecule type" value="Genomic_DNA"/>
</dbReference>
<dbReference type="GO" id="GO:0016779">
    <property type="term" value="F:nucleotidyltransferase activity"/>
    <property type="evidence" value="ECO:0007669"/>
    <property type="project" value="UniProtKB-KW"/>
</dbReference>
<evidence type="ECO:0000256" key="9">
    <source>
        <dbReference type="ARBA" id="ARBA00047597"/>
    </source>
</evidence>
<dbReference type="Proteomes" id="UP000663852">
    <property type="component" value="Unassembled WGS sequence"/>
</dbReference>
<dbReference type="AlphaFoldDB" id="A0A814X4P6"/>
<proteinExistence type="inferred from homology"/>
<sequence>MDENETFYLLFVDLPTEFSFESYSKVTRRYTDVDTAMAFIESKRHVHILLIVSGRVAKEIHTRLKLCRHIRNFLVFIRSPSTLTVKLGKHDPIPEIFRSESKLEQVVQAECISLEKQALPFSVFDQMQRSSQDLKGRFNTFLWYQVLFHTLKQLPTDEQAKEEMLQFCSDYYQSNPREERIIQQYRKSNNERTAIRWYTRNTFFFKLANQALRTEDMLLVYRFRYWVKLLCSAIECEHKKQNDDQTWTLYSGFRLHKDELERLKQSVGNLISINSFLSTSRNINVAHIFAGTGIIEDHLARVRLHIEVNPTRLKSVFCADIRRMSQFSQEEEVLFSLGSTFRIISMDYDDTNQHWVFYLNATDERSDLIREHCQLATYDFRSTSPMIYFGKILSENLDKINHALEYFHELLKKIDQTHPDLPNIYEAIGDIHHRRRQDSKAVKYYKIEEKLRRKRDLIEKRTDNNILQDLQKELEEEDKKTDEPTLTKANLLCTMAFHAKYAQAGTYLTQALQIYEQLKVASPAMSRCIEDLAWNCQHNDKLQQSLELQYRRLAVSEEYLPADNQTLSDILTDILHEVKTPDDHRLFIKFCKKKLSVLDEEGTLDENHPRLIHIEDCLETAENQLKDIKENQTKLLIEVLHAAKQNYSSQPIQSYRKISIFYLNHGLYKESIHYALNELEIYENILGYSRMIFDILDRITQCYTFMLDYTQAFIYMQIAYKLAQSVQHIDPQMVQERQIKTDNFVRRVAKYKIELPWIPVTPDNDCFF</sequence>
<dbReference type="PANTHER" id="PTHR10339">
    <property type="entry name" value="ADP-RIBOSYLTRANSFERASE"/>
    <property type="match status" value="1"/>
</dbReference>
<keyword evidence="11" id="KW-0175">Coiled coil</keyword>
<feature type="coiled-coil region" evidence="11">
    <location>
        <begin position="611"/>
        <end position="638"/>
    </location>
</feature>
<evidence type="ECO:0000256" key="4">
    <source>
        <dbReference type="ARBA" id="ARBA00022656"/>
    </source>
</evidence>
<dbReference type="PANTHER" id="PTHR10339:SF25">
    <property type="entry name" value="SECRETED EXOENZYME S"/>
    <property type="match status" value="1"/>
</dbReference>